<dbReference type="Gene3D" id="3.60.110.10">
    <property type="entry name" value="Carbon-nitrogen hydrolase"/>
    <property type="match status" value="1"/>
</dbReference>
<protein>
    <recommendedName>
        <fullName evidence="8">Apolipoprotein N-acyltransferase</fullName>
        <shortName evidence="8">ALP N-acyltransferase</shortName>
        <ecNumber evidence="8">2.3.1.269</ecNumber>
    </recommendedName>
</protein>
<evidence type="ECO:0000256" key="3">
    <source>
        <dbReference type="ARBA" id="ARBA00022679"/>
    </source>
</evidence>
<keyword evidence="11" id="KW-1185">Reference proteome</keyword>
<dbReference type="Proteomes" id="UP000732378">
    <property type="component" value="Unassembled WGS sequence"/>
</dbReference>
<evidence type="ECO:0000313" key="10">
    <source>
        <dbReference type="EMBL" id="MBM7509552.1"/>
    </source>
</evidence>
<comment type="catalytic activity">
    <reaction evidence="8">
        <text>N-terminal S-1,2-diacyl-sn-glyceryl-L-cysteinyl-[lipoprotein] + a glycerophospholipid = N-acyl-S-1,2-diacyl-sn-glyceryl-L-cysteinyl-[lipoprotein] + a 2-acyl-sn-glycero-3-phospholipid + H(+)</text>
        <dbReference type="Rhea" id="RHEA:48228"/>
        <dbReference type="Rhea" id="RHEA-COMP:14681"/>
        <dbReference type="Rhea" id="RHEA-COMP:14684"/>
        <dbReference type="ChEBI" id="CHEBI:15378"/>
        <dbReference type="ChEBI" id="CHEBI:136912"/>
        <dbReference type="ChEBI" id="CHEBI:140656"/>
        <dbReference type="ChEBI" id="CHEBI:140657"/>
        <dbReference type="ChEBI" id="CHEBI:140660"/>
        <dbReference type="EC" id="2.3.1.269"/>
    </reaction>
</comment>
<evidence type="ECO:0000256" key="2">
    <source>
        <dbReference type="ARBA" id="ARBA00022475"/>
    </source>
</evidence>
<keyword evidence="2 8" id="KW-1003">Cell membrane</keyword>
<evidence type="ECO:0000256" key="4">
    <source>
        <dbReference type="ARBA" id="ARBA00022692"/>
    </source>
</evidence>
<feature type="transmembrane region" description="Helical" evidence="8">
    <location>
        <begin position="36"/>
        <end position="59"/>
    </location>
</feature>
<dbReference type="CDD" id="cd07571">
    <property type="entry name" value="ALP_N-acyl_transferase"/>
    <property type="match status" value="1"/>
</dbReference>
<evidence type="ECO:0000256" key="5">
    <source>
        <dbReference type="ARBA" id="ARBA00022989"/>
    </source>
</evidence>
<dbReference type="Pfam" id="PF00795">
    <property type="entry name" value="CN_hydrolase"/>
    <property type="match status" value="1"/>
</dbReference>
<comment type="subcellular location">
    <subcellularLocation>
        <location evidence="1 8">Cell membrane</location>
        <topology evidence="1 8">Multi-pass membrane protein</topology>
    </subcellularLocation>
</comment>
<feature type="transmembrane region" description="Helical" evidence="8">
    <location>
        <begin position="66"/>
        <end position="86"/>
    </location>
</feature>
<dbReference type="InterPro" id="IPR003010">
    <property type="entry name" value="C-N_Hydrolase"/>
</dbReference>
<evidence type="ECO:0000256" key="6">
    <source>
        <dbReference type="ARBA" id="ARBA00023136"/>
    </source>
</evidence>
<dbReference type="HAMAP" id="MF_01148">
    <property type="entry name" value="Lnt"/>
    <property type="match status" value="1"/>
</dbReference>
<proteinExistence type="inferred from homology"/>
<dbReference type="PANTHER" id="PTHR38686">
    <property type="entry name" value="APOLIPOPROTEIN N-ACYLTRANSFERASE"/>
    <property type="match status" value="1"/>
</dbReference>
<keyword evidence="4 8" id="KW-0812">Transmembrane</keyword>
<dbReference type="Pfam" id="PF20154">
    <property type="entry name" value="LNT_N"/>
    <property type="match status" value="1"/>
</dbReference>
<keyword evidence="6 8" id="KW-0472">Membrane</keyword>
<comment type="function">
    <text evidence="8">Catalyzes the phospholipid dependent N-acylation of the N-terminal cysteine of apolipoprotein, the last step in lipoprotein maturation.</text>
</comment>
<keyword evidence="3 8" id="KW-0808">Transferase</keyword>
<reference evidence="10 11" key="1">
    <citation type="submission" date="2021-01" db="EMBL/GenBank/DDBJ databases">
        <title>Sequencing the genomes of 1000 actinobacteria strains.</title>
        <authorList>
            <person name="Klenk H.-P."/>
        </authorList>
    </citation>
    <scope>NUCLEOTIDE SEQUENCE [LARGE SCALE GENOMIC DNA]</scope>
    <source>
        <strain evidence="10 11">DSM 18239</strain>
    </source>
</reference>
<dbReference type="InterPro" id="IPR036526">
    <property type="entry name" value="C-N_Hydrolase_sf"/>
</dbReference>
<evidence type="ECO:0000259" key="9">
    <source>
        <dbReference type="PROSITE" id="PS50263"/>
    </source>
</evidence>
<feature type="transmembrane region" description="Helical" evidence="8">
    <location>
        <begin position="140"/>
        <end position="157"/>
    </location>
</feature>
<dbReference type="NCBIfam" id="TIGR00546">
    <property type="entry name" value="lnt"/>
    <property type="match status" value="1"/>
</dbReference>
<sequence>MCLFADTARGGAVLGYLFGFAFLAAHVWWLKDSIGPGAWAAVTFVESLWFAAMGALIPLLRRLPAWPVLVAVMWSSVEVVRQMWPFGGFPWGQVGFTTVDTPVSAALPYVGVTGAGFIIALLATAVAYGVVAGRCNPRRAVLYLAAPLAMTVVPQLVPVDVARTGSVTVAVVQGDVPGSGDDVAGNHRQITRDHARATVDLARQVESGTAPRPDLVVWPENSTAVDPIRDLEANTEISMAATAIQTPLLVGGIVDGPRPGTALNQGILWTESGPDGQAYTKQHPVPFGEFIPFRSLLDGLSPRLAEIPRDMLPGAEAEPLDIDTEEGIVRIADAICFDVAYADPIAQQVRSGAELVVVQTSNAMFTGTSQREQQFTMSRARALETGRTVIVASLNGISGIITADGEVLARLEERTTDTMLEEVATSRAATPALRLMPVIDASLLGVAAIGAIWALIASSMGRLRARPDR</sequence>
<dbReference type="PANTHER" id="PTHR38686:SF1">
    <property type="entry name" value="APOLIPOPROTEIN N-ACYLTRANSFERASE"/>
    <property type="match status" value="1"/>
</dbReference>
<comment type="pathway">
    <text evidence="8">Protein modification; lipoprotein biosynthesis (N-acyl transfer).</text>
</comment>
<accession>A0ABS2MEJ3</accession>
<comment type="caution">
    <text evidence="10">The sequence shown here is derived from an EMBL/GenBank/DDBJ whole genome shotgun (WGS) entry which is preliminary data.</text>
</comment>
<dbReference type="PROSITE" id="PS50263">
    <property type="entry name" value="CN_HYDROLASE"/>
    <property type="match status" value="1"/>
</dbReference>
<dbReference type="InterPro" id="IPR045378">
    <property type="entry name" value="LNT_N"/>
</dbReference>
<keyword evidence="7 8" id="KW-0012">Acyltransferase</keyword>
<dbReference type="GO" id="GO:0016746">
    <property type="term" value="F:acyltransferase activity"/>
    <property type="evidence" value="ECO:0007669"/>
    <property type="project" value="UniProtKB-KW"/>
</dbReference>
<organism evidence="10 11">
    <name type="scientific">Nocardioides salarius</name>
    <dbReference type="NCBI Taxonomy" id="374513"/>
    <lineage>
        <taxon>Bacteria</taxon>
        <taxon>Bacillati</taxon>
        <taxon>Actinomycetota</taxon>
        <taxon>Actinomycetes</taxon>
        <taxon>Propionibacteriales</taxon>
        <taxon>Nocardioidaceae</taxon>
        <taxon>Nocardioides</taxon>
    </lineage>
</organism>
<feature type="transmembrane region" description="Helical" evidence="8">
    <location>
        <begin position="106"/>
        <end position="128"/>
    </location>
</feature>
<name>A0ABS2MEJ3_9ACTN</name>
<gene>
    <name evidence="8" type="primary">lnt</name>
    <name evidence="10" type="ORF">JOE61_003366</name>
</gene>
<feature type="transmembrane region" description="Helical" evidence="8">
    <location>
        <begin position="12"/>
        <end position="30"/>
    </location>
</feature>
<evidence type="ECO:0000313" key="11">
    <source>
        <dbReference type="Proteomes" id="UP000732378"/>
    </source>
</evidence>
<keyword evidence="5 8" id="KW-1133">Transmembrane helix</keyword>
<feature type="domain" description="CN hydrolase" evidence="9">
    <location>
        <begin position="167"/>
        <end position="425"/>
    </location>
</feature>
<dbReference type="EMBL" id="JAFBBZ010000001">
    <property type="protein sequence ID" value="MBM7509552.1"/>
    <property type="molecule type" value="Genomic_DNA"/>
</dbReference>
<evidence type="ECO:0000256" key="8">
    <source>
        <dbReference type="HAMAP-Rule" id="MF_01148"/>
    </source>
</evidence>
<dbReference type="SUPFAM" id="SSF56317">
    <property type="entry name" value="Carbon-nitrogen hydrolase"/>
    <property type="match status" value="1"/>
</dbReference>
<evidence type="ECO:0000256" key="1">
    <source>
        <dbReference type="ARBA" id="ARBA00004651"/>
    </source>
</evidence>
<evidence type="ECO:0000256" key="7">
    <source>
        <dbReference type="ARBA" id="ARBA00023315"/>
    </source>
</evidence>
<dbReference type="InterPro" id="IPR004563">
    <property type="entry name" value="Apolipo_AcylTrfase"/>
</dbReference>
<dbReference type="EC" id="2.3.1.269" evidence="8"/>
<feature type="transmembrane region" description="Helical" evidence="8">
    <location>
        <begin position="435"/>
        <end position="456"/>
    </location>
</feature>
<comment type="similarity">
    <text evidence="8">Belongs to the CN hydrolase family. Apolipoprotein N-acyltransferase subfamily.</text>
</comment>